<evidence type="ECO:0000259" key="1">
    <source>
        <dbReference type="Pfam" id="PF01968"/>
    </source>
</evidence>
<dbReference type="Gene3D" id="3.30.420.190">
    <property type="entry name" value="conserved archaeal protein q6m145"/>
    <property type="match status" value="1"/>
</dbReference>
<dbReference type="EMBL" id="FNEE01000014">
    <property type="protein sequence ID" value="SDK35001.1"/>
    <property type="molecule type" value="Genomic_DNA"/>
</dbReference>
<gene>
    <name evidence="2" type="ORF">SAMN05428953_11485</name>
</gene>
<dbReference type="GO" id="GO:0016787">
    <property type="term" value="F:hydrolase activity"/>
    <property type="evidence" value="ECO:0007669"/>
    <property type="project" value="InterPro"/>
</dbReference>
<dbReference type="Pfam" id="PF01968">
    <property type="entry name" value="Hydantoinase_A"/>
    <property type="match status" value="1"/>
</dbReference>
<protein>
    <submittedName>
        <fullName evidence="2">Probable H4MPT-linked C1 transfer pathway protein</fullName>
    </submittedName>
</protein>
<sequence length="349" mass="36950">MEKRKSIVAGFDIGGAHLKVTRAQDGRIVEAVTIATPLWLGLHTLTSAFEETAPIYAGADLNAFTMTGELADIFPSRDAGVAALLDEISARVPGENLIYAGPSGFVGVEQAARLSSDVASANWHATASLVAKLAGDALFVDMGSTTTDIIAIRNGAVANDGYTDAGRLLSGELVYTGFTRTFLFGVASSAPVRGRLTPLMNEYFASIADAHRILGVLDEKDDRHASADGKEKTIDGSIARLARMIGRDAAELTLPEWQKIARWFSEQQLRKIHDAASLVAGSPVAGSLARDAPIVGAGTGRWQIRRLAERMERRFVDFAEIIPADDAVRGEASSVAPASAVALLAGFQS</sequence>
<evidence type="ECO:0000313" key="2">
    <source>
        <dbReference type="EMBL" id="SDK35001.1"/>
    </source>
</evidence>
<dbReference type="AlphaFoldDB" id="A0A1G9B640"/>
<keyword evidence="3" id="KW-1185">Reference proteome</keyword>
<dbReference type="RefSeq" id="WP_091596736.1">
    <property type="nucleotide sequence ID" value="NZ_FNEE01000014.1"/>
</dbReference>
<dbReference type="Gene3D" id="3.30.420.40">
    <property type="match status" value="1"/>
</dbReference>
<dbReference type="InterPro" id="IPR002756">
    <property type="entry name" value="MfnF"/>
</dbReference>
<organism evidence="2 3">
    <name type="scientific">Mesorhizobium muleiense</name>
    <dbReference type="NCBI Taxonomy" id="1004279"/>
    <lineage>
        <taxon>Bacteria</taxon>
        <taxon>Pseudomonadati</taxon>
        <taxon>Pseudomonadota</taxon>
        <taxon>Alphaproteobacteria</taxon>
        <taxon>Hyphomicrobiales</taxon>
        <taxon>Phyllobacteriaceae</taxon>
        <taxon>Mesorhizobium</taxon>
    </lineage>
</organism>
<accession>A0A1G9B640</accession>
<dbReference type="NCBIfam" id="TIGR03123">
    <property type="entry name" value="one_C_unchar_1"/>
    <property type="match status" value="1"/>
</dbReference>
<proteinExistence type="predicted"/>
<dbReference type="InterPro" id="IPR002821">
    <property type="entry name" value="Hydantoinase_A"/>
</dbReference>
<dbReference type="Proteomes" id="UP000198894">
    <property type="component" value="Unassembled WGS sequence"/>
</dbReference>
<evidence type="ECO:0000313" key="3">
    <source>
        <dbReference type="Proteomes" id="UP000198894"/>
    </source>
</evidence>
<dbReference type="SUPFAM" id="SSF53067">
    <property type="entry name" value="Actin-like ATPase domain"/>
    <property type="match status" value="1"/>
</dbReference>
<feature type="domain" description="Hydantoinase A/oxoprolinase" evidence="1">
    <location>
        <begin position="62"/>
        <end position="245"/>
    </location>
</feature>
<reference evidence="3" key="1">
    <citation type="submission" date="2016-10" db="EMBL/GenBank/DDBJ databases">
        <authorList>
            <person name="Varghese N."/>
            <person name="Submissions S."/>
        </authorList>
    </citation>
    <scope>NUCLEOTIDE SEQUENCE [LARGE SCALE GENOMIC DNA]</scope>
    <source>
        <strain evidence="3">CGMCC 1.11022</strain>
    </source>
</reference>
<dbReference type="InterPro" id="IPR043129">
    <property type="entry name" value="ATPase_NBD"/>
</dbReference>
<name>A0A1G9B640_9HYPH</name>